<dbReference type="GO" id="GO:0031211">
    <property type="term" value="C:endoplasmic reticulum palmitoyltransferase complex"/>
    <property type="evidence" value="ECO:0007669"/>
    <property type="project" value="TreeGrafter"/>
</dbReference>
<name>A0A1C7N2K7_9FUNG</name>
<evidence type="ECO:0000256" key="4">
    <source>
        <dbReference type="ARBA" id="ARBA00018463"/>
    </source>
</evidence>
<dbReference type="GO" id="GO:0006612">
    <property type="term" value="P:protein targeting to membrane"/>
    <property type="evidence" value="ECO:0007669"/>
    <property type="project" value="TreeGrafter"/>
</dbReference>
<dbReference type="EMBL" id="LUGH01000681">
    <property type="protein sequence ID" value="OBZ83332.1"/>
    <property type="molecule type" value="Genomic_DNA"/>
</dbReference>
<evidence type="ECO:0000256" key="7">
    <source>
        <dbReference type="SAM" id="MobiDB-lite"/>
    </source>
</evidence>
<comment type="subunit">
    <text evidence="3">Interacts with ERF2.</text>
</comment>
<sequence>MFATQTCDPITPNKAHLKPDTVSNNKYLDTSILMNNSSTLTTHTSSIQAHQSIPIQHQIPTKTIRIERDYSIGDGITRFSTHFPTELAGKITQEQFTHTITEINRIMDYADRLSWRIVLENLLETLTIYLWPVFFSTHYQRAVKRLLEFIESENTTLYHPQALSISNPVKSAFLFVEISVYETN</sequence>
<dbReference type="PANTHER" id="PTHR13254:SF0">
    <property type="entry name" value="GOLGIN SUBFAMILY A MEMBER 7_ERF4 DOMAIN-CONTAINING PROTEIN"/>
    <property type="match status" value="1"/>
</dbReference>
<comment type="subcellular location">
    <subcellularLocation>
        <location evidence="1">Endoplasmic reticulum membrane</location>
        <topology evidence="1">Peripheral membrane protein</topology>
    </subcellularLocation>
</comment>
<evidence type="ECO:0000313" key="9">
    <source>
        <dbReference type="EMBL" id="OBZ83332.1"/>
    </source>
</evidence>
<dbReference type="Proteomes" id="UP000093000">
    <property type="component" value="Unassembled WGS sequence"/>
</dbReference>
<dbReference type="InterPro" id="IPR019383">
    <property type="entry name" value="Golgin_A_7/ERF4"/>
</dbReference>
<accession>A0A1C7N2K7</accession>
<dbReference type="InParanoid" id="A0A1C7N2K7"/>
<organism evidence="9 10">
    <name type="scientific">Choanephora cucurbitarum</name>
    <dbReference type="NCBI Taxonomy" id="101091"/>
    <lineage>
        <taxon>Eukaryota</taxon>
        <taxon>Fungi</taxon>
        <taxon>Fungi incertae sedis</taxon>
        <taxon>Mucoromycota</taxon>
        <taxon>Mucoromycotina</taxon>
        <taxon>Mucoromycetes</taxon>
        <taxon>Mucorales</taxon>
        <taxon>Mucorineae</taxon>
        <taxon>Choanephoraceae</taxon>
        <taxon>Choanephoroideae</taxon>
        <taxon>Choanephora</taxon>
    </lineage>
</organism>
<dbReference type="Pfam" id="PF10256">
    <property type="entry name" value="Erf4"/>
    <property type="match status" value="1"/>
</dbReference>
<proteinExistence type="inferred from homology"/>
<feature type="domain" description="Golgin subfamily A member 7/ERF4" evidence="8">
    <location>
        <begin position="64"/>
        <end position="177"/>
    </location>
</feature>
<dbReference type="AlphaFoldDB" id="A0A1C7N2K7"/>
<comment type="caution">
    <text evidence="9">The sequence shown here is derived from an EMBL/GenBank/DDBJ whole genome shotgun (WGS) entry which is preliminary data.</text>
</comment>
<dbReference type="OrthoDB" id="2190159at2759"/>
<comment type="similarity">
    <text evidence="2">Belongs to the ERF4 family.</text>
</comment>
<evidence type="ECO:0000259" key="8">
    <source>
        <dbReference type="Pfam" id="PF10256"/>
    </source>
</evidence>
<dbReference type="PANTHER" id="PTHR13254">
    <property type="entry name" value="GOLGI AUTOANTIGEN, GOLGIN SUBFAMILY A, 7"/>
    <property type="match status" value="1"/>
</dbReference>
<reference evidence="9 10" key="1">
    <citation type="submission" date="2016-03" db="EMBL/GenBank/DDBJ databases">
        <title>Choanephora cucurbitarum.</title>
        <authorList>
            <person name="Min B."/>
            <person name="Park H."/>
            <person name="Park J.-H."/>
            <person name="Shin H.-D."/>
            <person name="Choi I.-G."/>
        </authorList>
    </citation>
    <scope>NUCLEOTIDE SEQUENCE [LARGE SCALE GENOMIC DNA]</scope>
    <source>
        <strain evidence="9 10">KUS-F28377</strain>
    </source>
</reference>
<keyword evidence="6" id="KW-0472">Membrane</keyword>
<evidence type="ECO:0000256" key="1">
    <source>
        <dbReference type="ARBA" id="ARBA00004406"/>
    </source>
</evidence>
<keyword evidence="5" id="KW-0256">Endoplasmic reticulum</keyword>
<evidence type="ECO:0000256" key="2">
    <source>
        <dbReference type="ARBA" id="ARBA00007732"/>
    </source>
</evidence>
<evidence type="ECO:0000256" key="5">
    <source>
        <dbReference type="ARBA" id="ARBA00022824"/>
    </source>
</evidence>
<evidence type="ECO:0000313" key="10">
    <source>
        <dbReference type="Proteomes" id="UP000093000"/>
    </source>
</evidence>
<feature type="region of interest" description="Disordered" evidence="7">
    <location>
        <begin position="1"/>
        <end position="20"/>
    </location>
</feature>
<protein>
    <recommendedName>
        <fullName evidence="4">Ras modification protein ERF4</fullName>
    </recommendedName>
</protein>
<keyword evidence="10" id="KW-1185">Reference proteome</keyword>
<dbReference type="STRING" id="101091.A0A1C7N2K7"/>
<gene>
    <name evidence="9" type="primary">GOLGA7</name>
    <name evidence="9" type="ORF">A0J61_08618</name>
</gene>
<evidence type="ECO:0000256" key="6">
    <source>
        <dbReference type="ARBA" id="ARBA00023136"/>
    </source>
</evidence>
<dbReference type="InterPro" id="IPR051371">
    <property type="entry name" value="Ras_palmitoyltransferase"/>
</dbReference>
<dbReference type="GO" id="GO:0005789">
    <property type="term" value="C:endoplasmic reticulum membrane"/>
    <property type="evidence" value="ECO:0007669"/>
    <property type="project" value="UniProtKB-SubCell"/>
</dbReference>
<evidence type="ECO:0000256" key="3">
    <source>
        <dbReference type="ARBA" id="ARBA00011396"/>
    </source>
</evidence>